<dbReference type="PANTHER" id="PTHR30563:SF0">
    <property type="entry name" value="DNA RECOMBINATION PROTEIN RMUC"/>
    <property type="match status" value="1"/>
</dbReference>
<accession>A0ABP8HGQ7</accession>
<comment type="caution">
    <text evidence="6">The sequence shown here is derived from an EMBL/GenBank/DDBJ whole genome shotgun (WGS) entry which is preliminary data.</text>
</comment>
<evidence type="ECO:0000256" key="2">
    <source>
        <dbReference type="ARBA" id="ARBA00009840"/>
    </source>
</evidence>
<evidence type="ECO:0000256" key="3">
    <source>
        <dbReference type="ARBA" id="ARBA00023054"/>
    </source>
</evidence>
<protein>
    <submittedName>
        <fullName evidence="6">DNA recombination protein RmuC</fullName>
    </submittedName>
</protein>
<organism evidence="6 7">
    <name type="scientific">Flaviaesturariibacter amylovorans</name>
    <dbReference type="NCBI Taxonomy" id="1084520"/>
    <lineage>
        <taxon>Bacteria</taxon>
        <taxon>Pseudomonadati</taxon>
        <taxon>Bacteroidota</taxon>
        <taxon>Chitinophagia</taxon>
        <taxon>Chitinophagales</taxon>
        <taxon>Chitinophagaceae</taxon>
        <taxon>Flaviaestuariibacter</taxon>
    </lineage>
</organism>
<dbReference type="Pfam" id="PF02646">
    <property type="entry name" value="RmuC"/>
    <property type="match status" value="1"/>
</dbReference>
<reference evidence="7" key="1">
    <citation type="journal article" date="2019" name="Int. J. Syst. Evol. Microbiol.">
        <title>The Global Catalogue of Microorganisms (GCM) 10K type strain sequencing project: providing services to taxonomists for standard genome sequencing and annotation.</title>
        <authorList>
            <consortium name="The Broad Institute Genomics Platform"/>
            <consortium name="The Broad Institute Genome Sequencing Center for Infectious Disease"/>
            <person name="Wu L."/>
            <person name="Ma J."/>
        </authorList>
    </citation>
    <scope>NUCLEOTIDE SEQUENCE [LARGE SCALE GENOMIC DNA]</scope>
    <source>
        <strain evidence="7">JCM 17919</strain>
    </source>
</reference>
<keyword evidence="7" id="KW-1185">Reference proteome</keyword>
<dbReference type="RefSeq" id="WP_345257199.1">
    <property type="nucleotide sequence ID" value="NZ_BAABGY010000011.1"/>
</dbReference>
<evidence type="ECO:0000313" key="6">
    <source>
        <dbReference type="EMBL" id="GAA4339042.1"/>
    </source>
</evidence>
<comment type="function">
    <text evidence="1">Involved in DNA recombination.</text>
</comment>
<evidence type="ECO:0000313" key="7">
    <source>
        <dbReference type="Proteomes" id="UP001501725"/>
    </source>
</evidence>
<dbReference type="PANTHER" id="PTHR30563">
    <property type="entry name" value="DNA RECOMBINATION PROTEIN RMUC"/>
    <property type="match status" value="1"/>
</dbReference>
<dbReference type="Proteomes" id="UP001501725">
    <property type="component" value="Unassembled WGS sequence"/>
</dbReference>
<keyword evidence="3 5" id="KW-0175">Coiled coil</keyword>
<comment type="similarity">
    <text evidence="2">Belongs to the RmuC family.</text>
</comment>
<sequence length="442" mass="49643">MLTLLPVLSCVLSLLAIILILVFRPRPLSGASLDAPFQAHFDRLTQYLRADFKAGREEAAALAAQNRQELLGALQQFRTELSTTLGHLTEQQRSALDRSLRNFAERFAENVDGMKALQAQKLDELQARQQQLVESTEKKLDQMRETVEEKLQKTLNERLGHSFELVSRQLESVQKGLGEMQTLAQDVGGLKKVLSNVKMRGGFGEVQLQMLLENILAPEQYEANVATKKGSAERVEFAVKFPNREADREYVWLPIDAKFPKDAYEHLQNAYDAGDAAAIEAAQKNLETVIKRMAKDICEKYLDAPNTTNFGILFLPFEGLFAEVVRKASLLEELQRDCHVVVTGPTTLAVILNSLQMGFRTLAIQKRSSEVWQVLGTVKKEFNTFGALLEKAQNNIQTGLNQLEDVVGVRTRAIQRKLKSVEVLHDEPVKELAAGRVEEEEE</sequence>
<dbReference type="Gene3D" id="1.20.120.20">
    <property type="entry name" value="Apolipoprotein"/>
    <property type="match status" value="1"/>
</dbReference>
<proteinExistence type="inferred from homology"/>
<dbReference type="EMBL" id="BAABGY010000011">
    <property type="protein sequence ID" value="GAA4339042.1"/>
    <property type="molecule type" value="Genomic_DNA"/>
</dbReference>
<dbReference type="InterPro" id="IPR003798">
    <property type="entry name" value="DNA_recombination_RmuC"/>
</dbReference>
<evidence type="ECO:0000256" key="1">
    <source>
        <dbReference type="ARBA" id="ARBA00003416"/>
    </source>
</evidence>
<evidence type="ECO:0000256" key="5">
    <source>
        <dbReference type="SAM" id="Coils"/>
    </source>
</evidence>
<dbReference type="SUPFAM" id="SSF58113">
    <property type="entry name" value="Apolipoprotein A-I"/>
    <property type="match status" value="1"/>
</dbReference>
<gene>
    <name evidence="6" type="primary">rmuC</name>
    <name evidence="6" type="ORF">GCM10023184_35890</name>
</gene>
<keyword evidence="4" id="KW-0233">DNA recombination</keyword>
<name>A0ABP8HGQ7_9BACT</name>
<feature type="coiled-coil region" evidence="5">
    <location>
        <begin position="126"/>
        <end position="157"/>
    </location>
</feature>
<evidence type="ECO:0000256" key="4">
    <source>
        <dbReference type="ARBA" id="ARBA00023172"/>
    </source>
</evidence>